<dbReference type="KEGG" id="phc:BBI08_11765"/>
<accession>A0A1C7DT46</accession>
<keyword evidence="3" id="KW-1185">Reference proteome</keyword>
<keyword evidence="2" id="KW-0808">Transferase</keyword>
<dbReference type="STRING" id="1215089.BBI08_11765"/>
<organism evidence="2 3">
    <name type="scientific">Planococcus halocryophilus</name>
    <dbReference type="NCBI Taxonomy" id="1215089"/>
    <lineage>
        <taxon>Bacteria</taxon>
        <taxon>Bacillati</taxon>
        <taxon>Bacillota</taxon>
        <taxon>Bacilli</taxon>
        <taxon>Bacillales</taxon>
        <taxon>Caryophanaceae</taxon>
        <taxon>Planococcus</taxon>
    </lineage>
</organism>
<proteinExistence type="predicted"/>
<reference evidence="3" key="1">
    <citation type="submission" date="2016-07" db="EMBL/GenBank/DDBJ databases">
        <authorList>
            <person name="See-Too W.S."/>
        </authorList>
    </citation>
    <scope>NUCLEOTIDE SEQUENCE [LARGE SCALE GENOMIC DNA]</scope>
    <source>
        <strain evidence="3">DSM 24743</strain>
    </source>
</reference>
<dbReference type="Gene3D" id="3.40.630.30">
    <property type="match status" value="1"/>
</dbReference>
<evidence type="ECO:0000313" key="3">
    <source>
        <dbReference type="Proteomes" id="UP000092687"/>
    </source>
</evidence>
<reference evidence="3" key="2">
    <citation type="submission" date="2016-10" db="EMBL/GenBank/DDBJ databases">
        <authorList>
            <person name="See-Too W.S."/>
        </authorList>
    </citation>
    <scope>NUCLEOTIDE SEQUENCE [LARGE SCALE GENOMIC DNA]</scope>
    <source>
        <strain evidence="3">DSM 24743</strain>
    </source>
</reference>
<dbReference type="SUPFAM" id="SSF55729">
    <property type="entry name" value="Acyl-CoA N-acyltransferases (Nat)"/>
    <property type="match status" value="1"/>
</dbReference>
<dbReference type="Pfam" id="PF13673">
    <property type="entry name" value="Acetyltransf_10"/>
    <property type="match status" value="1"/>
</dbReference>
<dbReference type="GO" id="GO:0016747">
    <property type="term" value="F:acyltransferase activity, transferring groups other than amino-acyl groups"/>
    <property type="evidence" value="ECO:0007669"/>
    <property type="project" value="InterPro"/>
</dbReference>
<evidence type="ECO:0000259" key="1">
    <source>
        <dbReference type="PROSITE" id="PS51186"/>
    </source>
</evidence>
<name>A0A1C7DT46_9BACL</name>
<dbReference type="Proteomes" id="UP000092687">
    <property type="component" value="Chromosome"/>
</dbReference>
<gene>
    <name evidence="2" type="ORF">BBI08_11765</name>
</gene>
<dbReference type="EMBL" id="CP016537">
    <property type="protein sequence ID" value="ANU14508.1"/>
    <property type="molecule type" value="Genomic_DNA"/>
</dbReference>
<dbReference type="InterPro" id="IPR000182">
    <property type="entry name" value="GNAT_dom"/>
</dbReference>
<feature type="domain" description="N-acetyltransferase" evidence="1">
    <location>
        <begin position="7"/>
        <end position="134"/>
    </location>
</feature>
<protein>
    <submittedName>
        <fullName evidence="2">GNAT family N-acetyltransferase</fullName>
    </submittedName>
</protein>
<dbReference type="AlphaFoldDB" id="A0A1C7DT46"/>
<dbReference type="OrthoDB" id="3216107at2"/>
<dbReference type="InterPro" id="IPR016181">
    <property type="entry name" value="Acyl_CoA_acyltransferase"/>
</dbReference>
<sequence>MTNQEGVLIRPYQDEDFPTINELNKQQGWNNLVEKKQETKQAWANSTVAVVAESDGQVIGCLRGLTDGFITLYVCELLVDQSHRKLGIGKKLMRHVHHQYPKTRIELLASSTSRSFYETQKYRPFYGFRKTIEE</sequence>
<dbReference type="RefSeq" id="WP_065528335.1">
    <property type="nucleotide sequence ID" value="NZ_CP016537.2"/>
</dbReference>
<dbReference type="CDD" id="cd04301">
    <property type="entry name" value="NAT_SF"/>
    <property type="match status" value="1"/>
</dbReference>
<dbReference type="PROSITE" id="PS51186">
    <property type="entry name" value="GNAT"/>
    <property type="match status" value="1"/>
</dbReference>
<evidence type="ECO:0000313" key="2">
    <source>
        <dbReference type="EMBL" id="ANU14508.1"/>
    </source>
</evidence>